<evidence type="ECO:0000313" key="3">
    <source>
        <dbReference type="EMBL" id="QWG04086.1"/>
    </source>
</evidence>
<dbReference type="RefSeq" id="WP_169663580.1">
    <property type="nucleotide sequence ID" value="NZ_CP076133.1"/>
</dbReference>
<feature type="transmembrane region" description="Helical" evidence="1">
    <location>
        <begin position="69"/>
        <end position="90"/>
    </location>
</feature>
<feature type="transmembrane region" description="Helical" evidence="1">
    <location>
        <begin position="120"/>
        <end position="153"/>
    </location>
</feature>
<proteinExistence type="predicted"/>
<evidence type="ECO:0000313" key="4">
    <source>
        <dbReference type="Proteomes" id="UP000678679"/>
    </source>
</evidence>
<sequence length="270" mass="29729">MKRTYEFNQVRDLGDKIDFTFSFFKENFKKIFKSCLTMIIPLTVIGSGISTGGQLFFAGEAGLSTTFAMFGGILQSIATAMLAANIFVLIRGHINGKDLSPVEINNEAKEYTTKIFFGSILYGICVVIGMIFFVIPGFFLAIAWAVLLPLIVFEEKSITEAMSRSNNLVSGNWWATFFYFFILGIIVFGINYVFTIIPAGLVGVGAFFQFSDEGSLNVAFKLVAVLISMGVGIISPIVKSAYHIGTSTQYFSLKEKKEASSIMRDLNALD</sequence>
<feature type="transmembrane region" description="Helical" evidence="1">
    <location>
        <begin position="173"/>
        <end position="206"/>
    </location>
</feature>
<keyword evidence="1" id="KW-1133">Transmembrane helix</keyword>
<accession>A0AAX1NAQ1</accession>
<dbReference type="EMBL" id="CP076133">
    <property type="protein sequence ID" value="QWG04086.1"/>
    <property type="molecule type" value="Genomic_DNA"/>
</dbReference>
<feature type="domain" description="Glycerophosphoryl diester phosphodiesterase membrane" evidence="2">
    <location>
        <begin position="126"/>
        <end position="238"/>
    </location>
</feature>
<keyword evidence="4" id="KW-1185">Reference proteome</keyword>
<feature type="transmembrane region" description="Helical" evidence="1">
    <location>
        <begin position="218"/>
        <end position="238"/>
    </location>
</feature>
<keyword evidence="1" id="KW-0812">Transmembrane</keyword>
<dbReference type="KEGG" id="fya:KMW28_24660"/>
<dbReference type="Pfam" id="PF10110">
    <property type="entry name" value="GPDPase_memb"/>
    <property type="match status" value="1"/>
</dbReference>
<evidence type="ECO:0000256" key="1">
    <source>
        <dbReference type="SAM" id="Phobius"/>
    </source>
</evidence>
<organism evidence="3 4">
    <name type="scientific">Flammeovirga yaeyamensis</name>
    <dbReference type="NCBI Taxonomy" id="367791"/>
    <lineage>
        <taxon>Bacteria</taxon>
        <taxon>Pseudomonadati</taxon>
        <taxon>Bacteroidota</taxon>
        <taxon>Cytophagia</taxon>
        <taxon>Cytophagales</taxon>
        <taxon>Flammeovirgaceae</taxon>
        <taxon>Flammeovirga</taxon>
    </lineage>
</organism>
<name>A0AAX1NAQ1_9BACT</name>
<dbReference type="Proteomes" id="UP000678679">
    <property type="component" value="Chromosome 2"/>
</dbReference>
<dbReference type="InterPro" id="IPR018476">
    <property type="entry name" value="GlyceroP-diester-Pdiesterase_M"/>
</dbReference>
<evidence type="ECO:0000259" key="2">
    <source>
        <dbReference type="Pfam" id="PF10110"/>
    </source>
</evidence>
<reference evidence="3 4" key="1">
    <citation type="submission" date="2021-05" db="EMBL/GenBank/DDBJ databases">
        <title>Comparative genomic studies on the polysaccharide-degrading batcterial strains of the Flammeovirga genus.</title>
        <authorList>
            <person name="Zewei F."/>
            <person name="Zheng Z."/>
            <person name="Yu L."/>
            <person name="Ruyue G."/>
            <person name="Yanhong M."/>
            <person name="Yuanyuan C."/>
            <person name="Jingyan G."/>
            <person name="Wenjun H."/>
        </authorList>
    </citation>
    <scope>NUCLEOTIDE SEQUENCE [LARGE SCALE GENOMIC DNA]</scope>
    <source>
        <strain evidence="3 4">NBRC:100898</strain>
    </source>
</reference>
<keyword evidence="1" id="KW-0472">Membrane</keyword>
<gene>
    <name evidence="3" type="ORF">KMW28_24660</name>
</gene>
<feature type="transmembrane region" description="Helical" evidence="1">
    <location>
        <begin position="35"/>
        <end position="57"/>
    </location>
</feature>
<protein>
    <submittedName>
        <fullName evidence="3">Glycerophosphoryl diester phosphodiesterase membrane domain-containing protein</fullName>
    </submittedName>
</protein>
<dbReference type="AlphaFoldDB" id="A0AAX1NAQ1"/>